<dbReference type="Gene3D" id="3.90.550.10">
    <property type="entry name" value="Spore Coat Polysaccharide Biosynthesis Protein SpsA, Chain A"/>
    <property type="match status" value="1"/>
</dbReference>
<evidence type="ECO:0000256" key="2">
    <source>
        <dbReference type="ARBA" id="ARBA00012704"/>
    </source>
</evidence>
<dbReference type="GO" id="GO:0016020">
    <property type="term" value="C:membrane"/>
    <property type="evidence" value="ECO:0007669"/>
    <property type="project" value="GOC"/>
</dbReference>
<dbReference type="EMBL" id="CP009211">
    <property type="protein sequence ID" value="AIJ33551.1"/>
    <property type="molecule type" value="Genomic_DNA"/>
</dbReference>
<dbReference type="eggNOG" id="COG0463">
    <property type="taxonomic scope" value="Bacteria"/>
</dbReference>
<sequence>MANSTLVIIPTYNELENLPLITDRVLKANPNVDLLIVDDNSPDGTGEKADELAAAHPEINVLHRTGKEGLLAAYRAGFRWGLEKDYEVLCQMDADGSHAPEELERLLGAIDDGADLVIGSRYVEGGEVKNWPQNRYLLSKLGNQYISVALGSDIADMTAGYRAFRREVLEAIDLDALSNKGYIFQVDLAHKVIDAGFDVREVPITFEDRTLGESKLDASFAGASLAEVSKWGAEKRSWQASEMAKEAGKLLQYEYNNSKLSRVGAKIDQAPEELANMIAEGFKLAKYELNNTSLPKLPAKLADAASQANEMVREGIGLARYELRRLRR</sequence>
<evidence type="ECO:0000256" key="1">
    <source>
        <dbReference type="ARBA" id="ARBA00006739"/>
    </source>
</evidence>
<dbReference type="Proteomes" id="UP000215374">
    <property type="component" value="Chromosome 1"/>
</dbReference>
<accession>A0A076NMY6</accession>
<dbReference type="Proteomes" id="UP000028780">
    <property type="component" value="Chromosome"/>
</dbReference>
<evidence type="ECO:0000313" key="8">
    <source>
        <dbReference type="EMBL" id="SNV72072.1"/>
    </source>
</evidence>
<evidence type="ECO:0000256" key="5">
    <source>
        <dbReference type="ARBA" id="ARBA00050499"/>
    </source>
</evidence>
<feature type="domain" description="Glycosyltransferase 2-like" evidence="6">
    <location>
        <begin position="7"/>
        <end position="172"/>
    </location>
</feature>
<dbReference type="CDD" id="cd06442">
    <property type="entry name" value="DPM1_like"/>
    <property type="match status" value="1"/>
</dbReference>
<dbReference type="GO" id="GO:0004582">
    <property type="term" value="F:dolichyl-phosphate beta-D-mannosyltransferase activity"/>
    <property type="evidence" value="ECO:0007669"/>
    <property type="project" value="UniProtKB-EC"/>
</dbReference>
<dbReference type="InterPro" id="IPR039528">
    <property type="entry name" value="DPM1-like"/>
</dbReference>
<organism evidence="7 9">
    <name type="scientific">Corynebacterium imitans</name>
    <dbReference type="NCBI Taxonomy" id="156978"/>
    <lineage>
        <taxon>Bacteria</taxon>
        <taxon>Bacillati</taxon>
        <taxon>Actinomycetota</taxon>
        <taxon>Actinomycetes</taxon>
        <taxon>Mycobacteriales</taxon>
        <taxon>Corynebacteriaceae</taxon>
        <taxon>Corynebacterium</taxon>
    </lineage>
</organism>
<dbReference type="GO" id="GO:0009247">
    <property type="term" value="P:glycolipid biosynthetic process"/>
    <property type="evidence" value="ECO:0007669"/>
    <property type="project" value="TreeGrafter"/>
</dbReference>
<dbReference type="RefSeq" id="WP_038590572.1">
    <property type="nucleotide sequence ID" value="NZ_CP009211.1"/>
</dbReference>
<dbReference type="Pfam" id="PF00535">
    <property type="entry name" value="Glycos_transf_2"/>
    <property type="match status" value="1"/>
</dbReference>
<name>A0A076NMY6_9CORY</name>
<dbReference type="EC" id="2.4.1.83" evidence="2"/>
<protein>
    <recommendedName>
        <fullName evidence="2">dolichyl-phosphate beta-D-mannosyltransferase</fullName>
        <ecNumber evidence="2">2.4.1.83</ecNumber>
    </recommendedName>
</protein>
<proteinExistence type="inferred from homology"/>
<evidence type="ECO:0000313" key="9">
    <source>
        <dbReference type="Proteomes" id="UP000028780"/>
    </source>
</evidence>
<dbReference type="STRING" id="156978.CIMIT_06275"/>
<evidence type="ECO:0000313" key="10">
    <source>
        <dbReference type="Proteomes" id="UP000215374"/>
    </source>
</evidence>
<dbReference type="FunFam" id="3.90.550.10:FF:000122">
    <property type="entry name" value="Dolichol-phosphate mannosyltransferase subunit 1"/>
    <property type="match status" value="1"/>
</dbReference>
<evidence type="ECO:0000256" key="4">
    <source>
        <dbReference type="ARBA" id="ARBA00022679"/>
    </source>
</evidence>
<dbReference type="InterPro" id="IPR001173">
    <property type="entry name" value="Glyco_trans_2-like"/>
</dbReference>
<comment type="similarity">
    <text evidence="1">Belongs to the glycosyltransferase 2 family.</text>
</comment>
<gene>
    <name evidence="8" type="primary">arnC</name>
    <name evidence="7" type="ORF">CIMIT_06275</name>
    <name evidence="8" type="ORF">SAMEA4535761_01315</name>
</gene>
<dbReference type="PANTHER" id="PTHR43398">
    <property type="entry name" value="DOLICHOL-PHOSPHATE MANNOSYLTRANSFERASE SUBUNIT 1"/>
    <property type="match status" value="1"/>
</dbReference>
<keyword evidence="9" id="KW-1185">Reference proteome</keyword>
<dbReference type="EMBL" id="LT906467">
    <property type="protein sequence ID" value="SNV72072.1"/>
    <property type="molecule type" value="Genomic_DNA"/>
</dbReference>
<keyword evidence="4 7" id="KW-0808">Transferase</keyword>
<dbReference type="KEGG" id="cii:CIMIT_06275"/>
<evidence type="ECO:0000313" key="7">
    <source>
        <dbReference type="EMBL" id="AIJ33551.1"/>
    </source>
</evidence>
<comment type="catalytic activity">
    <reaction evidence="5">
        <text>a di-trans,poly-cis-dolichyl phosphate + GDP-alpha-D-mannose = a di-trans,poly-cis-dolichyl beta-D-mannosyl phosphate + GDP</text>
        <dbReference type="Rhea" id="RHEA:21184"/>
        <dbReference type="Rhea" id="RHEA-COMP:19498"/>
        <dbReference type="Rhea" id="RHEA-COMP:19501"/>
        <dbReference type="ChEBI" id="CHEBI:57527"/>
        <dbReference type="ChEBI" id="CHEBI:57683"/>
        <dbReference type="ChEBI" id="CHEBI:58189"/>
        <dbReference type="ChEBI" id="CHEBI:58211"/>
        <dbReference type="EC" id="2.4.1.83"/>
    </reaction>
</comment>
<dbReference type="InterPro" id="IPR029044">
    <property type="entry name" value="Nucleotide-diphossugar_trans"/>
</dbReference>
<dbReference type="AlphaFoldDB" id="A0A076NMY6"/>
<reference evidence="7 9" key="1">
    <citation type="submission" date="2014-08" db="EMBL/GenBank/DDBJ databases">
        <title>Complete genome sequence of Corynebacterium imitans DSM 44264, isolated from a five-month-old boy with suspected pharyngeal diphtheria.</title>
        <authorList>
            <person name="Mollmann S."/>
            <person name="Albersmeier A."/>
            <person name="Ruckert C."/>
            <person name="Tauch A."/>
        </authorList>
    </citation>
    <scope>NUCLEOTIDE SEQUENCE [LARGE SCALE GENOMIC DNA]</scope>
    <source>
        <strain evidence="7 9">DSM 44264</strain>
    </source>
</reference>
<dbReference type="SUPFAM" id="SSF53448">
    <property type="entry name" value="Nucleotide-diphospho-sugar transferases"/>
    <property type="match status" value="1"/>
</dbReference>
<dbReference type="HOGENOM" id="CLU_033536_13_0_11"/>
<evidence type="ECO:0000256" key="3">
    <source>
        <dbReference type="ARBA" id="ARBA00022676"/>
    </source>
</evidence>
<evidence type="ECO:0000259" key="6">
    <source>
        <dbReference type="Pfam" id="PF00535"/>
    </source>
</evidence>
<dbReference type="OrthoDB" id="9810303at2"/>
<reference evidence="8 10" key="2">
    <citation type="submission" date="2017-06" db="EMBL/GenBank/DDBJ databases">
        <authorList>
            <consortium name="Pathogen Informatics"/>
        </authorList>
    </citation>
    <scope>NUCLEOTIDE SEQUENCE [LARGE SCALE GENOMIC DNA]</scope>
    <source>
        <strain evidence="8 10">NCTC13015</strain>
    </source>
</reference>
<dbReference type="PANTHER" id="PTHR43398:SF1">
    <property type="entry name" value="DOLICHOL-PHOSPHATE MANNOSYLTRANSFERASE SUBUNIT 1"/>
    <property type="match status" value="1"/>
</dbReference>
<keyword evidence="3 8" id="KW-0328">Glycosyltransferase</keyword>